<dbReference type="EC" id="3.6.1.-" evidence="3"/>
<evidence type="ECO:0000256" key="1">
    <source>
        <dbReference type="ARBA" id="ARBA00022801"/>
    </source>
</evidence>
<proteinExistence type="predicted"/>
<dbReference type="AlphaFoldDB" id="A0A2K8PUV3"/>
<dbReference type="KEGG" id="slx:SLAV_40540"/>
<dbReference type="SUPFAM" id="SSF55811">
    <property type="entry name" value="Nudix"/>
    <property type="match status" value="1"/>
</dbReference>
<dbReference type="PROSITE" id="PS51462">
    <property type="entry name" value="NUDIX"/>
    <property type="match status" value="1"/>
</dbReference>
<dbReference type="Gene3D" id="3.90.79.10">
    <property type="entry name" value="Nucleoside Triphosphate Pyrophosphohydrolase"/>
    <property type="match status" value="1"/>
</dbReference>
<dbReference type="PANTHER" id="PTHR10885:SF0">
    <property type="entry name" value="ISOPENTENYL-DIPHOSPHATE DELTA-ISOMERASE"/>
    <property type="match status" value="1"/>
</dbReference>
<keyword evidence="3" id="KW-0614">Plasmid</keyword>
<accession>A0A2K8PUV3</accession>
<dbReference type="EMBL" id="CP024986">
    <property type="protein sequence ID" value="ATZ29870.1"/>
    <property type="molecule type" value="Genomic_DNA"/>
</dbReference>
<keyword evidence="4" id="KW-1185">Reference proteome</keyword>
<dbReference type="InterPro" id="IPR015797">
    <property type="entry name" value="NUDIX_hydrolase-like_dom_sf"/>
</dbReference>
<dbReference type="GO" id="GO:0016787">
    <property type="term" value="F:hydrolase activity"/>
    <property type="evidence" value="ECO:0007669"/>
    <property type="project" value="UniProtKB-KW"/>
</dbReference>
<reference evidence="3 4" key="1">
    <citation type="submission" date="2017-11" db="EMBL/GenBank/DDBJ databases">
        <title>Complete genome sequence of Streptomyces lavendulae subsp. lavendulae CCM 3239 (formerly 'Streptomyces aureofaciens CCM 3239'), the producer of the angucycline-type antibiotic auricin.</title>
        <authorList>
            <person name="Busche T."/>
            <person name="Novakova R."/>
            <person name="Al'Dilaimi A."/>
            <person name="Homerova D."/>
            <person name="Feckova L."/>
            <person name="Rezuchova B."/>
            <person name="Mingyar E."/>
            <person name="Csolleiova D."/>
            <person name="Bekeova C."/>
            <person name="Winkler A."/>
            <person name="Sevcikova B."/>
            <person name="Kalinowski J."/>
            <person name="Kormanec J."/>
            <person name="Ruckert C."/>
        </authorList>
    </citation>
    <scope>NUCLEOTIDE SEQUENCE [LARGE SCALE GENOMIC DNA]</scope>
    <source>
        <strain evidence="3 4">CCM 3239</strain>
        <plasmid evidence="4">Plasmid psa3239</plasmid>
    </source>
</reference>
<dbReference type="PROSITE" id="PS00893">
    <property type="entry name" value="NUDIX_BOX"/>
    <property type="match status" value="1"/>
</dbReference>
<gene>
    <name evidence="3" type="ORF">SLAV_40540</name>
</gene>
<geneLocation type="plasmid" evidence="4">
    <name>psa3239</name>
</geneLocation>
<dbReference type="Pfam" id="PF00293">
    <property type="entry name" value="NUDIX"/>
    <property type="match status" value="1"/>
</dbReference>
<evidence type="ECO:0000313" key="3">
    <source>
        <dbReference type="EMBL" id="ATZ29870.1"/>
    </source>
</evidence>
<evidence type="ECO:0000259" key="2">
    <source>
        <dbReference type="PROSITE" id="PS51462"/>
    </source>
</evidence>
<organism evidence="3 4">
    <name type="scientific">Streptomyces lavendulae subsp. lavendulae</name>
    <dbReference type="NCBI Taxonomy" id="58340"/>
    <lineage>
        <taxon>Bacteria</taxon>
        <taxon>Bacillati</taxon>
        <taxon>Actinomycetota</taxon>
        <taxon>Actinomycetes</taxon>
        <taxon>Kitasatosporales</taxon>
        <taxon>Streptomycetaceae</taxon>
        <taxon>Streptomyces</taxon>
    </lineage>
</organism>
<dbReference type="InterPro" id="IPR000086">
    <property type="entry name" value="NUDIX_hydrolase_dom"/>
</dbReference>
<evidence type="ECO:0000313" key="4">
    <source>
        <dbReference type="Proteomes" id="UP000231791"/>
    </source>
</evidence>
<protein>
    <submittedName>
        <fullName evidence="3">Nudix hydrolase</fullName>
        <ecNumber evidence="3">3.6.1.-</ecNumber>
    </submittedName>
</protein>
<dbReference type="PANTHER" id="PTHR10885">
    <property type="entry name" value="ISOPENTENYL-DIPHOSPHATE DELTA-ISOMERASE"/>
    <property type="match status" value="1"/>
</dbReference>
<feature type="domain" description="Nudix hydrolase" evidence="2">
    <location>
        <begin position="39"/>
        <end position="172"/>
    </location>
</feature>
<name>A0A2K8PUV3_STRLA</name>
<sequence length="210" mass="23666">MSVGSARVCVVDELVERVDDQDRVLGMVVSRQQAIQEGWLHRVAVTVCRDERGRILVHRRSEQVSRFPGLYEVEVGGAANVGESYEQAAARELAEELGVRALPRLLFTFINRSGLSPHWLGVHEAVVPDAVVPDPDEVAWHGWLTEPEVRSALLEWRFTPDSHEAFSRYLAFGTARPCPPRSSSAWNRPREPKACDLSLQVTERLPHERL</sequence>
<dbReference type="InterPro" id="IPR020084">
    <property type="entry name" value="NUDIX_hydrolase_CS"/>
</dbReference>
<dbReference type="Proteomes" id="UP000231791">
    <property type="component" value="Plasmid pSA3239"/>
</dbReference>
<keyword evidence="1 3" id="KW-0378">Hydrolase</keyword>
<dbReference type="CDD" id="cd04697">
    <property type="entry name" value="NUDIX_Hydrolase"/>
    <property type="match status" value="1"/>
</dbReference>